<sequence>MSELEIPPLWCPIEPAAHPMLEQIEKEIHPWLASFDVDERVKLRGKASQSAAWACRVAPEGDIARLQIMSDWTCWAFVTDDQYTDGGPIMDKPHEWNPLFCKLLYSMANPETREYVRIPPLGAAFRDLSERLERTTSPARFLEWVSAHYIWLLGSACSVSDRSVKRIRSLDEHLIVGPLDRAEPLSTLMIQIAEDTELPPQLQRLPKVRAITDVAHVLHSFYNDLASYSHELHQECPQSNFVHVLKIEQAISPQDAIVEAVRFLDRLMLLFVALRDELNKSAGTELRRYLRQLSNKIRGNSDFQRIAARYTTVLDVKEGITSISENPTDAMYEYSDHPSDNQLSAPFSSISWWWDQLGR</sequence>
<reference evidence="2" key="1">
    <citation type="submission" date="2016-10" db="EMBL/GenBank/DDBJ databases">
        <authorList>
            <person name="Varghese N."/>
            <person name="Submissions S."/>
        </authorList>
    </citation>
    <scope>NUCLEOTIDE SEQUENCE [LARGE SCALE GENOMIC DNA]</scope>
    <source>
        <strain evidence="2">CGMCC 4.6609</strain>
    </source>
</reference>
<dbReference type="Pfam" id="PF19086">
    <property type="entry name" value="Terpene_syn_C_2"/>
    <property type="match status" value="1"/>
</dbReference>
<dbReference type="OrthoDB" id="2989600at2"/>
<evidence type="ECO:0000313" key="1">
    <source>
        <dbReference type="EMBL" id="SDP99223.1"/>
    </source>
</evidence>
<dbReference type="SUPFAM" id="SSF48576">
    <property type="entry name" value="Terpenoid synthases"/>
    <property type="match status" value="1"/>
</dbReference>
<dbReference type="STRING" id="641025.SAMN05421507_1551"/>
<dbReference type="InterPro" id="IPR008949">
    <property type="entry name" value="Isoprenoid_synthase_dom_sf"/>
</dbReference>
<dbReference type="Gene3D" id="1.10.600.10">
    <property type="entry name" value="Farnesyl Diphosphate Synthase"/>
    <property type="match status" value="1"/>
</dbReference>
<organism evidence="1 2">
    <name type="scientific">Lentzea jiangxiensis</name>
    <dbReference type="NCBI Taxonomy" id="641025"/>
    <lineage>
        <taxon>Bacteria</taxon>
        <taxon>Bacillati</taxon>
        <taxon>Actinomycetota</taxon>
        <taxon>Actinomycetes</taxon>
        <taxon>Pseudonocardiales</taxon>
        <taxon>Pseudonocardiaceae</taxon>
        <taxon>Lentzea</taxon>
    </lineage>
</organism>
<keyword evidence="2" id="KW-1185">Reference proteome</keyword>
<evidence type="ECO:0000313" key="2">
    <source>
        <dbReference type="Proteomes" id="UP000199691"/>
    </source>
</evidence>
<evidence type="ECO:0008006" key="3">
    <source>
        <dbReference type="Google" id="ProtNLM"/>
    </source>
</evidence>
<name>A0A1H0X8G3_9PSEU</name>
<dbReference type="AlphaFoldDB" id="A0A1H0X8G3"/>
<dbReference type="Proteomes" id="UP000199691">
    <property type="component" value="Unassembled WGS sequence"/>
</dbReference>
<dbReference type="RefSeq" id="WP_143023126.1">
    <property type="nucleotide sequence ID" value="NZ_FNIX01000055.1"/>
</dbReference>
<gene>
    <name evidence="1" type="ORF">SAMN05421507_1551</name>
</gene>
<proteinExistence type="predicted"/>
<dbReference type="EMBL" id="FNIX01000055">
    <property type="protein sequence ID" value="SDP99223.1"/>
    <property type="molecule type" value="Genomic_DNA"/>
</dbReference>
<accession>A0A1H0X8G3</accession>
<protein>
    <recommendedName>
        <fullName evidence="3">Terpene synthase</fullName>
    </recommendedName>
</protein>